<dbReference type="AlphaFoldDB" id="A0ABD3H3S1"/>
<gene>
    <name evidence="1" type="ORF">R1sor_003124</name>
</gene>
<name>A0ABD3H3S1_9MARC</name>
<keyword evidence="2" id="KW-1185">Reference proteome</keyword>
<dbReference type="EMBL" id="JBJQOH010000006">
    <property type="protein sequence ID" value="KAL3685102.1"/>
    <property type="molecule type" value="Genomic_DNA"/>
</dbReference>
<sequence>MEQPTDALSLALEDVTMNLAKRTDLVIKEEDISSTSIRSHESVGKFLGGGENITPPPRFHGPIPPIRTGLEDINTLVVNLRKDSKSAVHGMTIVVSAVHGMTIVVSKVDAWMRDARALEDVTMNLQGTDGPVLETITPKRKRLRSHEVVRKFLGGENITPSSHAAIAAIRTGLEDVNTRLANFRKDLERASREWTTTLSRIDAWIRNQFIFDKNLQSYEISDLENITTDLTILRQSLEREVLHVKDGFCPVPIAAMLPTLEQRRDDLEEILRAAAHGPWPVASLPLSFPAISSAKLEPSQIGYFCRFYNNTFGRVI</sequence>
<accession>A0ABD3H3S1</accession>
<protein>
    <submittedName>
        <fullName evidence="1">Uncharacterized protein</fullName>
    </submittedName>
</protein>
<comment type="caution">
    <text evidence="1">The sequence shown here is derived from an EMBL/GenBank/DDBJ whole genome shotgun (WGS) entry which is preliminary data.</text>
</comment>
<dbReference type="Proteomes" id="UP001633002">
    <property type="component" value="Unassembled WGS sequence"/>
</dbReference>
<proteinExistence type="predicted"/>
<reference evidence="1 2" key="1">
    <citation type="submission" date="2024-09" db="EMBL/GenBank/DDBJ databases">
        <title>Chromosome-scale assembly of Riccia sorocarpa.</title>
        <authorList>
            <person name="Paukszto L."/>
        </authorList>
    </citation>
    <scope>NUCLEOTIDE SEQUENCE [LARGE SCALE GENOMIC DNA]</scope>
    <source>
        <strain evidence="1">LP-2024</strain>
        <tissue evidence="1">Aerial parts of the thallus</tissue>
    </source>
</reference>
<organism evidence="1 2">
    <name type="scientific">Riccia sorocarpa</name>
    <dbReference type="NCBI Taxonomy" id="122646"/>
    <lineage>
        <taxon>Eukaryota</taxon>
        <taxon>Viridiplantae</taxon>
        <taxon>Streptophyta</taxon>
        <taxon>Embryophyta</taxon>
        <taxon>Marchantiophyta</taxon>
        <taxon>Marchantiopsida</taxon>
        <taxon>Marchantiidae</taxon>
        <taxon>Marchantiales</taxon>
        <taxon>Ricciaceae</taxon>
        <taxon>Riccia</taxon>
    </lineage>
</organism>
<evidence type="ECO:0000313" key="1">
    <source>
        <dbReference type="EMBL" id="KAL3685102.1"/>
    </source>
</evidence>
<evidence type="ECO:0000313" key="2">
    <source>
        <dbReference type="Proteomes" id="UP001633002"/>
    </source>
</evidence>